<dbReference type="SUPFAM" id="SSF109604">
    <property type="entry name" value="HD-domain/PDEase-like"/>
    <property type="match status" value="1"/>
</dbReference>
<evidence type="ECO:0000259" key="2">
    <source>
        <dbReference type="PROSITE" id="PS50110"/>
    </source>
</evidence>
<gene>
    <name evidence="4" type="ORF">DSM3645_21517</name>
</gene>
<organism evidence="4 5">
    <name type="scientific">Blastopirellula marina DSM 3645</name>
    <dbReference type="NCBI Taxonomy" id="314230"/>
    <lineage>
        <taxon>Bacteria</taxon>
        <taxon>Pseudomonadati</taxon>
        <taxon>Planctomycetota</taxon>
        <taxon>Planctomycetia</taxon>
        <taxon>Pirellulales</taxon>
        <taxon>Pirellulaceae</taxon>
        <taxon>Blastopirellula</taxon>
    </lineage>
</organism>
<proteinExistence type="predicted"/>
<accession>A3ZR97</accession>
<dbReference type="HOGENOM" id="CLU_000445_92_10_0"/>
<dbReference type="Gene3D" id="3.40.50.2300">
    <property type="match status" value="1"/>
</dbReference>
<protein>
    <submittedName>
        <fullName evidence="4">Response regulator receiver:Metal-dependent phosphohydrolase, HD subdomain</fullName>
    </submittedName>
</protein>
<evidence type="ECO:0000256" key="1">
    <source>
        <dbReference type="PROSITE-ProRule" id="PRU00169"/>
    </source>
</evidence>
<evidence type="ECO:0000259" key="3">
    <source>
        <dbReference type="PROSITE" id="PS51832"/>
    </source>
</evidence>
<dbReference type="InterPro" id="IPR003607">
    <property type="entry name" value="HD/PDEase_dom"/>
</dbReference>
<dbReference type="eggNOG" id="COG3437">
    <property type="taxonomic scope" value="Bacteria"/>
</dbReference>
<feature type="domain" description="HD-GYP" evidence="3">
    <location>
        <begin position="122"/>
        <end position="332"/>
    </location>
</feature>
<dbReference type="InterPro" id="IPR011006">
    <property type="entry name" value="CheY-like_superfamily"/>
</dbReference>
<dbReference type="Gene3D" id="1.10.3210.10">
    <property type="entry name" value="Hypothetical protein af1432"/>
    <property type="match status" value="1"/>
</dbReference>
<dbReference type="Pfam" id="PF00072">
    <property type="entry name" value="Response_reg"/>
    <property type="match status" value="1"/>
</dbReference>
<dbReference type="PROSITE" id="PS51832">
    <property type="entry name" value="HD_GYP"/>
    <property type="match status" value="1"/>
</dbReference>
<dbReference type="PANTHER" id="PTHR45228">
    <property type="entry name" value="CYCLIC DI-GMP PHOSPHODIESTERASE TM_0186-RELATED"/>
    <property type="match status" value="1"/>
</dbReference>
<dbReference type="InterPro" id="IPR037522">
    <property type="entry name" value="HD_GYP_dom"/>
</dbReference>
<dbReference type="PROSITE" id="PS50110">
    <property type="entry name" value="RESPONSE_REGULATORY"/>
    <property type="match status" value="1"/>
</dbReference>
<dbReference type="CDD" id="cd00077">
    <property type="entry name" value="HDc"/>
    <property type="match status" value="1"/>
</dbReference>
<dbReference type="Proteomes" id="UP000004358">
    <property type="component" value="Unassembled WGS sequence"/>
</dbReference>
<dbReference type="EMBL" id="AANZ01000006">
    <property type="protein sequence ID" value="EAQ81193.1"/>
    <property type="molecule type" value="Genomic_DNA"/>
</dbReference>
<feature type="modified residue" description="4-aspartylphosphate" evidence="1">
    <location>
        <position position="51"/>
    </location>
</feature>
<reference evidence="4 5" key="1">
    <citation type="submission" date="2006-02" db="EMBL/GenBank/DDBJ databases">
        <authorList>
            <person name="Amann R."/>
            <person name="Ferriera S."/>
            <person name="Johnson J."/>
            <person name="Kravitz S."/>
            <person name="Halpern A."/>
            <person name="Remington K."/>
            <person name="Beeson K."/>
            <person name="Tran B."/>
            <person name="Rogers Y.-H."/>
            <person name="Friedman R."/>
            <person name="Venter J.C."/>
        </authorList>
    </citation>
    <scope>NUCLEOTIDE SEQUENCE [LARGE SCALE GENOMIC DNA]</scope>
    <source>
        <strain evidence="4 5">DSM 3645</strain>
    </source>
</reference>
<dbReference type="Pfam" id="PF13487">
    <property type="entry name" value="HD_5"/>
    <property type="match status" value="1"/>
</dbReference>
<dbReference type="GO" id="GO:0000160">
    <property type="term" value="P:phosphorelay signal transduction system"/>
    <property type="evidence" value="ECO:0007669"/>
    <property type="project" value="InterPro"/>
</dbReference>
<feature type="domain" description="Response regulatory" evidence="2">
    <location>
        <begin position="2"/>
        <end position="118"/>
    </location>
</feature>
<dbReference type="InterPro" id="IPR001789">
    <property type="entry name" value="Sig_transdc_resp-reg_receiver"/>
</dbReference>
<dbReference type="CDD" id="cd17574">
    <property type="entry name" value="REC_OmpR"/>
    <property type="match status" value="1"/>
</dbReference>
<comment type="caution">
    <text evidence="4">The sequence shown here is derived from an EMBL/GenBank/DDBJ whole genome shotgun (WGS) entry which is preliminary data.</text>
</comment>
<evidence type="ECO:0000313" key="4">
    <source>
        <dbReference type="EMBL" id="EAQ81193.1"/>
    </source>
</evidence>
<dbReference type="SUPFAM" id="SSF52172">
    <property type="entry name" value="CheY-like"/>
    <property type="match status" value="1"/>
</dbReference>
<dbReference type="SMART" id="SM00448">
    <property type="entry name" value="REC"/>
    <property type="match status" value="1"/>
</dbReference>
<evidence type="ECO:0000313" key="5">
    <source>
        <dbReference type="Proteomes" id="UP000004358"/>
    </source>
</evidence>
<keyword evidence="4" id="KW-0378">Hydrolase</keyword>
<dbReference type="InterPro" id="IPR052020">
    <property type="entry name" value="Cyclic_di-GMP/3'3'-cGAMP_PDE"/>
</dbReference>
<keyword evidence="1" id="KW-0597">Phosphoprotein</keyword>
<dbReference type="PANTHER" id="PTHR45228:SF5">
    <property type="entry name" value="CYCLIC DI-GMP PHOSPHODIESTERASE VC_1348-RELATED"/>
    <property type="match status" value="1"/>
</dbReference>
<name>A3ZR97_9BACT</name>
<dbReference type="SMART" id="SM00471">
    <property type="entry name" value="HDc"/>
    <property type="match status" value="1"/>
</dbReference>
<dbReference type="OrthoDB" id="9804747at2"/>
<dbReference type="GO" id="GO:0016787">
    <property type="term" value="F:hydrolase activity"/>
    <property type="evidence" value="ECO:0007669"/>
    <property type="project" value="UniProtKB-KW"/>
</dbReference>
<dbReference type="STRING" id="314230.DSM3645_21517"/>
<sequence>MDILIVDDDDISLDLLRYALEAHNFRVWSAANGAEALRVLESQNINLVVTDWEMPIVNGLEFCREVRRRQSDHYIYVILLTSHGARDEIVEGMAAGADDFIVKPFNPPELLARIQAGRRVLALETRDLVIFALARLAESRDTDTGQHLERVRLYARRLAEELAASSAFPEEIDAEFIRLVFQTSPLHDIGKVGIPDSVLLKPGKLTEEEFEVMKRHTIIGAETLDAALCQFPHARFLQVARDIAIGHHEKWNGFGYPYALMGQQIPLAARIVAIADVYDALTTRRVYKDAIPHDEAEAMIIAEAGEHFDPLIVAAFQRCSHEFVRISQRYANSHQPAVCTV</sequence>
<dbReference type="AlphaFoldDB" id="A3ZR97"/>